<dbReference type="Pfam" id="PF16585">
    <property type="entry name" value="Lipocalin_8"/>
    <property type="match status" value="1"/>
</dbReference>
<sequence length="143" mass="16368">MKRLFYSLMAAVLLVSCEIQTSSNGNLDGFWQLRSLDTLATGCSTDMRGSGIYWAVQKRLLEVQDKKGMNACVFFRFSHTGDSLLLYEPYIDDRMSSDTKVEDVELLRPFGVNSLDEGFHVEMLDGGSMVLRSDKVRLWFRKY</sequence>
<protein>
    <submittedName>
        <fullName evidence="3">Lipocalin-like domain-containing protein</fullName>
    </submittedName>
</protein>
<name>A0ABX2AMA4_9BACT</name>
<proteinExistence type="predicted"/>
<dbReference type="Proteomes" id="UP000714420">
    <property type="component" value="Unassembled WGS sequence"/>
</dbReference>
<feature type="chain" id="PRO_5047544411" evidence="1">
    <location>
        <begin position="22"/>
        <end position="143"/>
    </location>
</feature>
<keyword evidence="1" id="KW-0732">Signal</keyword>
<evidence type="ECO:0000313" key="3">
    <source>
        <dbReference type="EMBL" id="NPD92363.1"/>
    </source>
</evidence>
<evidence type="ECO:0000313" key="4">
    <source>
        <dbReference type="Proteomes" id="UP000714420"/>
    </source>
</evidence>
<dbReference type="PROSITE" id="PS51257">
    <property type="entry name" value="PROKAR_LIPOPROTEIN"/>
    <property type="match status" value="1"/>
</dbReference>
<feature type="signal peptide" evidence="1">
    <location>
        <begin position="1"/>
        <end position="21"/>
    </location>
</feature>
<evidence type="ECO:0000259" key="2">
    <source>
        <dbReference type="Pfam" id="PF16585"/>
    </source>
</evidence>
<dbReference type="Gene3D" id="2.40.128.280">
    <property type="match status" value="1"/>
</dbReference>
<dbReference type="InterPro" id="IPR024311">
    <property type="entry name" value="Lipocalin-like"/>
</dbReference>
<organism evidence="3 4">
    <name type="scientific">Xylanibacter muris</name>
    <dbReference type="NCBI Taxonomy" id="2736290"/>
    <lineage>
        <taxon>Bacteria</taxon>
        <taxon>Pseudomonadati</taxon>
        <taxon>Bacteroidota</taxon>
        <taxon>Bacteroidia</taxon>
        <taxon>Bacteroidales</taxon>
        <taxon>Prevotellaceae</taxon>
        <taxon>Xylanibacter</taxon>
    </lineage>
</organism>
<dbReference type="RefSeq" id="WP_172275697.1">
    <property type="nucleotide sequence ID" value="NZ_CASGMU010000006.1"/>
</dbReference>
<evidence type="ECO:0000256" key="1">
    <source>
        <dbReference type="SAM" id="SignalP"/>
    </source>
</evidence>
<reference evidence="3 4" key="1">
    <citation type="submission" date="2020-05" db="EMBL/GenBank/DDBJ databases">
        <title>Distinct polysaccharide utilization as determinants for interspecies competition between intestinal Prevotella spp.</title>
        <authorList>
            <person name="Galvez E.J.C."/>
            <person name="Iljazovic A."/>
            <person name="Strowig T."/>
        </authorList>
    </citation>
    <scope>NUCLEOTIDE SEQUENCE [LARGE SCALE GENOMIC DNA]</scope>
    <source>
        <strain evidence="3 4">PMUR</strain>
    </source>
</reference>
<accession>A0ABX2AMA4</accession>
<keyword evidence="4" id="KW-1185">Reference proteome</keyword>
<gene>
    <name evidence="3" type="ORF">HPS56_08410</name>
</gene>
<dbReference type="EMBL" id="JABKKF010000007">
    <property type="protein sequence ID" value="NPD92363.1"/>
    <property type="molecule type" value="Genomic_DNA"/>
</dbReference>
<feature type="domain" description="Lipocalin-like" evidence="2">
    <location>
        <begin position="13"/>
        <end position="143"/>
    </location>
</feature>
<comment type="caution">
    <text evidence="3">The sequence shown here is derived from an EMBL/GenBank/DDBJ whole genome shotgun (WGS) entry which is preliminary data.</text>
</comment>